<evidence type="ECO:0000313" key="2">
    <source>
        <dbReference type="EMBL" id="SEF53097.1"/>
    </source>
</evidence>
<dbReference type="Proteomes" id="UP000236751">
    <property type="component" value="Unassembled WGS sequence"/>
</dbReference>
<sequence>MPLLSSFSPLPCAPCLWNRIPYLAWRRYHPHIARRLALSRASARWSRHSGSRAHCCRCRYPEHIFQIHHSLTAVPVREGNPAGNSGKETPERNTGPNSPLARSSTLSTLSSGGVPTSNCFGSGSCYDSVHLPVRFFTASPSGHNGIRDRTGHCENGSEIE</sequence>
<organism evidence="2 3">
    <name type="scientific">Nitrosospira multiformis (strain ATCC 25196 / NCIMB 11849 / C 71)</name>
    <dbReference type="NCBI Taxonomy" id="323848"/>
    <lineage>
        <taxon>Bacteria</taxon>
        <taxon>Pseudomonadati</taxon>
        <taxon>Pseudomonadota</taxon>
        <taxon>Betaproteobacteria</taxon>
        <taxon>Nitrosomonadales</taxon>
        <taxon>Nitrosomonadaceae</taxon>
        <taxon>Nitrosospira</taxon>
    </lineage>
</organism>
<feature type="region of interest" description="Disordered" evidence="1">
    <location>
        <begin position="75"/>
        <end position="109"/>
    </location>
</feature>
<dbReference type="AlphaFoldDB" id="A0A1H5STG1"/>
<feature type="compositionally biased region" description="Polar residues" evidence="1">
    <location>
        <begin position="82"/>
        <end position="102"/>
    </location>
</feature>
<name>A0A1H5STG1_NITMU</name>
<dbReference type="EMBL" id="FNVK01000003">
    <property type="protein sequence ID" value="SEF53097.1"/>
    <property type="molecule type" value="Genomic_DNA"/>
</dbReference>
<proteinExistence type="predicted"/>
<gene>
    <name evidence="2" type="ORF">SAMN05216403_10313</name>
</gene>
<evidence type="ECO:0000313" key="3">
    <source>
        <dbReference type="Proteomes" id="UP000236751"/>
    </source>
</evidence>
<accession>A0A1H5STG1</accession>
<protein>
    <submittedName>
        <fullName evidence="2">Uncharacterized protein</fullName>
    </submittedName>
</protein>
<evidence type="ECO:0000256" key="1">
    <source>
        <dbReference type="SAM" id="MobiDB-lite"/>
    </source>
</evidence>
<reference evidence="2 3" key="1">
    <citation type="submission" date="2016-10" db="EMBL/GenBank/DDBJ databases">
        <authorList>
            <person name="de Groot N.N."/>
        </authorList>
    </citation>
    <scope>NUCLEOTIDE SEQUENCE [LARGE SCALE GENOMIC DNA]</scope>
    <source>
        <strain evidence="2 3">Nl13</strain>
    </source>
</reference>